<keyword evidence="2 4" id="KW-0547">Nucleotide-binding</keyword>
<dbReference type="InterPro" id="IPR040570">
    <property type="entry name" value="LAL_C2"/>
</dbReference>
<sequence length="397" mass="43574">MPDQRLLVLGFVENREFAIRTLLRSGVRLLLVDFVDAPHLRLADDYRSVADLFDERQVRAAVADLLDGEVPSGIMTFFDECMILAADLAAEFAVPFMSRDAAAAATIKSLQRSALRAAGVPQPRFRVCPSLAEVREAAHDFGFPVCVKPVDQAGSIGVGMAASPAALEVVAARAWERRLRPDSPVLVEERVTGQEISVESLTCDGETTVLCQVRKEVVPGDYPIVRGHALPFRHADADAAEAAVRTGLTALGVDRCFSNSELILTERGPVVIEINARTPGDVIMDMIWHASGFDPYRAALEMALGGRPDVRLRWRHHEAMRFLCSRKGRLLRLDGVERARRMAGAVETRLMTPIGSELREARDNMDHIAFVVARGALLEESSERAEAMLRELTVVTG</sequence>
<evidence type="ECO:0000256" key="3">
    <source>
        <dbReference type="ARBA" id="ARBA00022840"/>
    </source>
</evidence>
<dbReference type="PANTHER" id="PTHR43585:SF2">
    <property type="entry name" value="ATP-GRASP ENZYME FSQD"/>
    <property type="match status" value="1"/>
</dbReference>
<dbReference type="RefSeq" id="WP_043961675.1">
    <property type="nucleotide sequence ID" value="NZ_CBDRIS010000018.1"/>
</dbReference>
<protein>
    <recommendedName>
        <fullName evidence="5">ATP-grasp domain-containing protein</fullName>
    </recommendedName>
</protein>
<evidence type="ECO:0000256" key="4">
    <source>
        <dbReference type="PROSITE-ProRule" id="PRU00409"/>
    </source>
</evidence>
<dbReference type="InterPro" id="IPR052032">
    <property type="entry name" value="ATP-dep_AA_Ligase"/>
</dbReference>
<dbReference type="AlphaFoldDB" id="A0A0D0V1S5"/>
<dbReference type="GO" id="GO:0005524">
    <property type="term" value="F:ATP binding"/>
    <property type="evidence" value="ECO:0007669"/>
    <property type="project" value="UniProtKB-UniRule"/>
</dbReference>
<proteinExistence type="predicted"/>
<evidence type="ECO:0000313" key="6">
    <source>
        <dbReference type="EMBL" id="KIR64922.1"/>
    </source>
</evidence>
<keyword evidence="7" id="KW-1185">Reference proteome</keyword>
<accession>A0A0D0V1S5</accession>
<evidence type="ECO:0000256" key="2">
    <source>
        <dbReference type="ARBA" id="ARBA00022741"/>
    </source>
</evidence>
<dbReference type="SUPFAM" id="SSF56059">
    <property type="entry name" value="Glutathione synthetase ATP-binding domain-like"/>
    <property type="match status" value="1"/>
</dbReference>
<name>A0A0D0V1S5_9ACTN</name>
<dbReference type="GO" id="GO:0046872">
    <property type="term" value="F:metal ion binding"/>
    <property type="evidence" value="ECO:0007669"/>
    <property type="project" value="InterPro"/>
</dbReference>
<dbReference type="InterPro" id="IPR011761">
    <property type="entry name" value="ATP-grasp"/>
</dbReference>
<keyword evidence="1" id="KW-0436">Ligase</keyword>
<dbReference type="Pfam" id="PF13535">
    <property type="entry name" value="ATP-grasp_4"/>
    <property type="match status" value="1"/>
</dbReference>
<dbReference type="GeneID" id="301303515"/>
<comment type="caution">
    <text evidence="6">The sequence shown here is derived from an EMBL/GenBank/DDBJ whole genome shotgun (WGS) entry which is preliminary data.</text>
</comment>
<dbReference type="SMART" id="SM01209">
    <property type="entry name" value="GARS_A"/>
    <property type="match status" value="1"/>
</dbReference>
<dbReference type="PROSITE" id="PS50975">
    <property type="entry name" value="ATP_GRASP"/>
    <property type="match status" value="1"/>
</dbReference>
<dbReference type="Gene3D" id="3.30.470.20">
    <property type="entry name" value="ATP-grasp fold, B domain"/>
    <property type="match status" value="1"/>
</dbReference>
<dbReference type="GO" id="GO:0016874">
    <property type="term" value="F:ligase activity"/>
    <property type="evidence" value="ECO:0007669"/>
    <property type="project" value="UniProtKB-KW"/>
</dbReference>
<keyword evidence="3 4" id="KW-0067">ATP-binding</keyword>
<gene>
    <name evidence="6" type="ORF">TK50_04985</name>
</gene>
<evidence type="ECO:0000259" key="5">
    <source>
        <dbReference type="PROSITE" id="PS50975"/>
    </source>
</evidence>
<dbReference type="Pfam" id="PF18603">
    <property type="entry name" value="LAL_C2"/>
    <property type="match status" value="1"/>
</dbReference>
<dbReference type="PANTHER" id="PTHR43585">
    <property type="entry name" value="FUMIPYRROLE BIOSYNTHESIS PROTEIN C"/>
    <property type="match status" value="1"/>
</dbReference>
<reference evidence="6 7" key="1">
    <citation type="submission" date="2015-01" db="EMBL/GenBank/DDBJ databases">
        <title>Sequencing and annotation of Micromonospora carbonacea strain JXNU-1 genome.</title>
        <authorList>
            <person name="Long Z."/>
            <person name="Huang Y."/>
            <person name="Jiang Y."/>
        </authorList>
    </citation>
    <scope>NUCLEOTIDE SEQUENCE [LARGE SCALE GENOMIC DNA]</scope>
    <source>
        <strain evidence="6 7">JXNU-1</strain>
    </source>
</reference>
<dbReference type="OrthoDB" id="6964321at2"/>
<dbReference type="Proteomes" id="UP000032254">
    <property type="component" value="Unassembled WGS sequence"/>
</dbReference>
<organism evidence="6 7">
    <name type="scientific">Micromonospora haikouensis</name>
    <dbReference type="NCBI Taxonomy" id="686309"/>
    <lineage>
        <taxon>Bacteria</taxon>
        <taxon>Bacillati</taxon>
        <taxon>Actinomycetota</taxon>
        <taxon>Actinomycetes</taxon>
        <taxon>Micromonosporales</taxon>
        <taxon>Micromonosporaceae</taxon>
        <taxon>Micromonospora</taxon>
    </lineage>
</organism>
<feature type="domain" description="ATP-grasp" evidence="5">
    <location>
        <begin position="112"/>
        <end position="304"/>
    </location>
</feature>
<evidence type="ECO:0000313" key="7">
    <source>
        <dbReference type="Proteomes" id="UP000032254"/>
    </source>
</evidence>
<dbReference type="EMBL" id="JXSX01000001">
    <property type="protein sequence ID" value="KIR64922.1"/>
    <property type="molecule type" value="Genomic_DNA"/>
</dbReference>
<evidence type="ECO:0000256" key="1">
    <source>
        <dbReference type="ARBA" id="ARBA00022598"/>
    </source>
</evidence>
<dbReference type="PATRIC" id="fig|47853.6.peg.1063"/>